<reference evidence="1 2" key="1">
    <citation type="journal article" date="2019" name="Environ. Microbiol.">
        <title>At the nexus of three kingdoms: the genome of the mycorrhizal fungus Gigaspora margarita provides insights into plant, endobacterial and fungal interactions.</title>
        <authorList>
            <person name="Venice F."/>
            <person name="Ghignone S."/>
            <person name="Salvioli di Fossalunga A."/>
            <person name="Amselem J."/>
            <person name="Novero M."/>
            <person name="Xianan X."/>
            <person name="Sedzielewska Toro K."/>
            <person name="Morin E."/>
            <person name="Lipzen A."/>
            <person name="Grigoriev I.V."/>
            <person name="Henrissat B."/>
            <person name="Martin F.M."/>
            <person name="Bonfante P."/>
        </authorList>
    </citation>
    <scope>NUCLEOTIDE SEQUENCE [LARGE SCALE GENOMIC DNA]</scope>
    <source>
        <strain evidence="1 2">BEG34</strain>
    </source>
</reference>
<comment type="caution">
    <text evidence="1">The sequence shown here is derived from an EMBL/GenBank/DDBJ whole genome shotgun (WGS) entry which is preliminary data.</text>
</comment>
<proteinExistence type="predicted"/>
<evidence type="ECO:0000313" key="1">
    <source>
        <dbReference type="EMBL" id="KAF0469285.1"/>
    </source>
</evidence>
<gene>
    <name evidence="1" type="ORF">F8M41_025598</name>
</gene>
<dbReference type="Proteomes" id="UP000439903">
    <property type="component" value="Unassembled WGS sequence"/>
</dbReference>
<evidence type="ECO:0000313" key="2">
    <source>
        <dbReference type="Proteomes" id="UP000439903"/>
    </source>
</evidence>
<dbReference type="OrthoDB" id="10490701at2759"/>
<name>A0A8H3XJ29_GIGMA</name>
<dbReference type="AlphaFoldDB" id="A0A8H3XJ29"/>
<sequence length="84" mass="9285">MKGSLDNIDSKSGFEIFGILINGLQNALFSMDLNYNSILADHAIEILNTLSTPKDQSYHRLLNTSPQKVLILQKLPPSVIVNDS</sequence>
<keyword evidence="2" id="KW-1185">Reference proteome</keyword>
<accession>A0A8H3XJ29</accession>
<protein>
    <submittedName>
        <fullName evidence="1">Uncharacterized protein</fullName>
    </submittedName>
</protein>
<organism evidence="1 2">
    <name type="scientific">Gigaspora margarita</name>
    <dbReference type="NCBI Taxonomy" id="4874"/>
    <lineage>
        <taxon>Eukaryota</taxon>
        <taxon>Fungi</taxon>
        <taxon>Fungi incertae sedis</taxon>
        <taxon>Mucoromycota</taxon>
        <taxon>Glomeromycotina</taxon>
        <taxon>Glomeromycetes</taxon>
        <taxon>Diversisporales</taxon>
        <taxon>Gigasporaceae</taxon>
        <taxon>Gigaspora</taxon>
    </lineage>
</organism>
<dbReference type="EMBL" id="WTPW01000922">
    <property type="protein sequence ID" value="KAF0469285.1"/>
    <property type="molecule type" value="Genomic_DNA"/>
</dbReference>